<dbReference type="InterPro" id="IPR016047">
    <property type="entry name" value="M23ase_b-sheet_dom"/>
</dbReference>
<feature type="domain" description="DUF5930" evidence="4">
    <location>
        <begin position="1"/>
        <end position="318"/>
    </location>
</feature>
<dbReference type="FunFam" id="2.70.70.10:FF:000006">
    <property type="entry name" value="M23 family peptidase"/>
    <property type="match status" value="1"/>
</dbReference>
<keyword evidence="5" id="KW-0378">Hydrolase</keyword>
<feature type="transmembrane region" description="Helical" evidence="2">
    <location>
        <begin position="41"/>
        <end position="63"/>
    </location>
</feature>
<evidence type="ECO:0000313" key="5">
    <source>
        <dbReference type="EMBL" id="PPB81734.1"/>
    </source>
</evidence>
<dbReference type="GO" id="GO:0004222">
    <property type="term" value="F:metalloendopeptidase activity"/>
    <property type="evidence" value="ECO:0007669"/>
    <property type="project" value="TreeGrafter"/>
</dbReference>
<gene>
    <name evidence="5" type="ORF">LV82_00946</name>
</gene>
<evidence type="ECO:0000256" key="2">
    <source>
        <dbReference type="SAM" id="Phobius"/>
    </source>
</evidence>
<evidence type="ECO:0000313" key="6">
    <source>
        <dbReference type="Proteomes" id="UP000239736"/>
    </source>
</evidence>
<keyword evidence="2" id="KW-0812">Transmembrane</keyword>
<accession>A0A2S5JJQ2</accession>
<evidence type="ECO:0000256" key="1">
    <source>
        <dbReference type="SAM" id="Coils"/>
    </source>
</evidence>
<evidence type="ECO:0000259" key="3">
    <source>
        <dbReference type="Pfam" id="PF01551"/>
    </source>
</evidence>
<keyword evidence="1" id="KW-0175">Coiled coil</keyword>
<name>A0A2S5JJQ2_9RHOB</name>
<proteinExistence type="predicted"/>
<dbReference type="CDD" id="cd12797">
    <property type="entry name" value="M23_peptidase"/>
    <property type="match status" value="1"/>
</dbReference>
<dbReference type="OrthoDB" id="9805070at2"/>
<dbReference type="Gene3D" id="2.70.70.10">
    <property type="entry name" value="Glucose Permease (Domain IIA)"/>
    <property type="match status" value="1"/>
</dbReference>
<comment type="caution">
    <text evidence="5">The sequence shown here is derived from an EMBL/GenBank/DDBJ whole genome shotgun (WGS) entry which is preliminary data.</text>
</comment>
<dbReference type="InterPro" id="IPR050570">
    <property type="entry name" value="Cell_wall_metabolism_enzyme"/>
</dbReference>
<dbReference type="RefSeq" id="WP_104069554.1">
    <property type="nucleotide sequence ID" value="NZ_PRDS01000002.1"/>
</dbReference>
<dbReference type="PANTHER" id="PTHR21666">
    <property type="entry name" value="PEPTIDASE-RELATED"/>
    <property type="match status" value="1"/>
</dbReference>
<dbReference type="Pfam" id="PF19353">
    <property type="entry name" value="DUF5930"/>
    <property type="match status" value="1"/>
</dbReference>
<feature type="domain" description="M23ase beta-sheet core" evidence="3">
    <location>
        <begin position="329"/>
        <end position="424"/>
    </location>
</feature>
<dbReference type="Proteomes" id="UP000239736">
    <property type="component" value="Unassembled WGS sequence"/>
</dbReference>
<keyword evidence="2" id="KW-0472">Membrane</keyword>
<keyword evidence="2" id="KW-1133">Transmembrane helix</keyword>
<dbReference type="AlphaFoldDB" id="A0A2S5JJQ2"/>
<evidence type="ECO:0000259" key="4">
    <source>
        <dbReference type="Pfam" id="PF19353"/>
    </source>
</evidence>
<dbReference type="Pfam" id="PF01551">
    <property type="entry name" value="Peptidase_M23"/>
    <property type="match status" value="1"/>
</dbReference>
<keyword evidence="6" id="KW-1185">Reference proteome</keyword>
<feature type="coiled-coil region" evidence="1">
    <location>
        <begin position="72"/>
        <end position="106"/>
    </location>
</feature>
<dbReference type="InterPro" id="IPR045974">
    <property type="entry name" value="DUF5930"/>
</dbReference>
<dbReference type="EMBL" id="PRDS01000002">
    <property type="protein sequence ID" value="PPB81734.1"/>
    <property type="molecule type" value="Genomic_DNA"/>
</dbReference>
<reference evidence="5 6" key="1">
    <citation type="submission" date="2018-01" db="EMBL/GenBank/DDBJ databases">
        <title>Genomic Encyclopedia of Archaeal and Bacterial Type Strains, Phase II (KMG-II): from individual species to whole genera.</title>
        <authorList>
            <person name="Goeker M."/>
        </authorList>
    </citation>
    <scope>NUCLEOTIDE SEQUENCE [LARGE SCALE GENOMIC DNA]</scope>
    <source>
        <strain evidence="5 6">DSM 12048</strain>
    </source>
</reference>
<dbReference type="InterPro" id="IPR011055">
    <property type="entry name" value="Dup_hybrid_motif"/>
</dbReference>
<organism evidence="5 6">
    <name type="scientific">Albidovulum inexpectatum</name>
    <dbReference type="NCBI Taxonomy" id="196587"/>
    <lineage>
        <taxon>Bacteria</taxon>
        <taxon>Pseudomonadati</taxon>
        <taxon>Pseudomonadota</taxon>
        <taxon>Alphaproteobacteria</taxon>
        <taxon>Rhodobacterales</taxon>
        <taxon>Paracoccaceae</taxon>
        <taxon>Albidovulum</taxon>
    </lineage>
</organism>
<protein>
    <submittedName>
        <fullName evidence="5">Murein DD-endopeptidase MepM/ murein hydrolase activator NlpD</fullName>
    </submittedName>
</protein>
<sequence length="435" mass="48448">MPARILHRANVALERWLPEQRLFLRSDEGTRFIRLRPLTQAGVLAGSACLVAWAIVATAILLFDTIGQDNARERSQRELANYEARLEALSRERDKRAEEAAAAQERFAIALRQVSQMQSALLASEERRRELEKGIGVIQATLKRTVRERDAVREQLAALEAKDEPRLAQAENAQETVETVAYLTDALSQTASQRDEMARAASEARAEADRIAYDKRLLEERHNEIFASLEEAVTISMEPLDKVFASAGLNADDLIRQLQRGYSGQGGPLGPLLPAVSDIDDPDMQRARNIIQNLDRINLYRLAVEKTPLTIPVRGSYRYTSGFGRRWGRMHEGVDLAGPIGTPIQAPADGVVVFAGRQSGYGNLIKIRHEFGIETRYGHLSRIRVKVGQKVSRGEVIGDMGNTGRSTGPHLHYEVRVNGKPVNPMTFIKAARNVF</sequence>
<dbReference type="SUPFAM" id="SSF51261">
    <property type="entry name" value="Duplicated hybrid motif"/>
    <property type="match status" value="1"/>
</dbReference>
<dbReference type="PANTHER" id="PTHR21666:SF270">
    <property type="entry name" value="MUREIN HYDROLASE ACTIVATOR ENVC"/>
    <property type="match status" value="1"/>
</dbReference>